<evidence type="ECO:0000313" key="2">
    <source>
        <dbReference type="EMBL" id="CCI48603.1"/>
    </source>
</evidence>
<keyword evidence="3" id="KW-1185">Reference proteome</keyword>
<dbReference type="InParanoid" id="A0A024GQG4"/>
<keyword evidence="1" id="KW-0812">Transmembrane</keyword>
<organism evidence="2 3">
    <name type="scientific">Albugo candida</name>
    <dbReference type="NCBI Taxonomy" id="65357"/>
    <lineage>
        <taxon>Eukaryota</taxon>
        <taxon>Sar</taxon>
        <taxon>Stramenopiles</taxon>
        <taxon>Oomycota</taxon>
        <taxon>Peronosporomycetes</taxon>
        <taxon>Albuginales</taxon>
        <taxon>Albuginaceae</taxon>
        <taxon>Albugo</taxon>
    </lineage>
</organism>
<proteinExistence type="predicted"/>
<comment type="caution">
    <text evidence="2">The sequence shown here is derived from an EMBL/GenBank/DDBJ whole genome shotgun (WGS) entry which is preliminary data.</text>
</comment>
<dbReference type="EMBL" id="CAIX01000238">
    <property type="protein sequence ID" value="CCI48603.1"/>
    <property type="molecule type" value="Genomic_DNA"/>
</dbReference>
<name>A0A024GQG4_9STRA</name>
<dbReference type="AlphaFoldDB" id="A0A024GQG4"/>
<gene>
    <name evidence="2" type="ORF">BN9_097810</name>
</gene>
<evidence type="ECO:0000313" key="3">
    <source>
        <dbReference type="Proteomes" id="UP000053237"/>
    </source>
</evidence>
<feature type="transmembrane region" description="Helical" evidence="1">
    <location>
        <begin position="165"/>
        <end position="187"/>
    </location>
</feature>
<reference evidence="2 3" key="1">
    <citation type="submission" date="2012-05" db="EMBL/GenBank/DDBJ databases">
        <title>Recombination and specialization in a pathogen metapopulation.</title>
        <authorList>
            <person name="Gardiner A."/>
            <person name="Kemen E."/>
            <person name="Schultz-Larsen T."/>
            <person name="MacLean D."/>
            <person name="Van Oosterhout C."/>
            <person name="Jones J.D.G."/>
        </authorList>
    </citation>
    <scope>NUCLEOTIDE SEQUENCE [LARGE SCALE GENOMIC DNA]</scope>
    <source>
        <strain evidence="2 3">Ac Nc2</strain>
    </source>
</reference>
<protein>
    <submittedName>
        <fullName evidence="2">Uncharacterized protein</fullName>
    </submittedName>
</protein>
<dbReference type="Proteomes" id="UP000053237">
    <property type="component" value="Unassembled WGS sequence"/>
</dbReference>
<evidence type="ECO:0000256" key="1">
    <source>
        <dbReference type="SAM" id="Phobius"/>
    </source>
</evidence>
<feature type="transmembrane region" description="Helical" evidence="1">
    <location>
        <begin position="26"/>
        <end position="45"/>
    </location>
</feature>
<sequence length="190" mass="22001">MDAAESVKYLCIICDRVCGNHLSFNVVLLNILTFHINCVIFQYALRFVASFLITTSSQAINHVEGIEMLCDFAQPYTSKVQSLQPQEYRVHINSCHVSLFFFLNVERIESGENRSFRTRSKFCCCWSSAFTLWYRCNKLFHIRTINQNSVTRQILILSTARDRVAVVWSIHFFQLALAFVMLLHPVFVAS</sequence>
<accession>A0A024GQG4</accession>
<keyword evidence="1" id="KW-0472">Membrane</keyword>
<keyword evidence="1" id="KW-1133">Transmembrane helix</keyword>